<dbReference type="Proteomes" id="UP000013097">
    <property type="component" value="Unassembled WGS sequence"/>
</dbReference>
<organism evidence="5 6">
    <name type="scientific">Clostridium thermobutyricum</name>
    <dbReference type="NCBI Taxonomy" id="29372"/>
    <lineage>
        <taxon>Bacteria</taxon>
        <taxon>Bacillati</taxon>
        <taxon>Bacillota</taxon>
        <taxon>Clostridia</taxon>
        <taxon>Eubacteriales</taxon>
        <taxon>Clostridiaceae</taxon>
        <taxon>Clostridium</taxon>
    </lineage>
</organism>
<gene>
    <name evidence="5" type="ORF">HMPREF1092_03374</name>
</gene>
<evidence type="ECO:0000313" key="6">
    <source>
        <dbReference type="Proteomes" id="UP000013097"/>
    </source>
</evidence>
<dbReference type="InterPro" id="IPR013783">
    <property type="entry name" value="Ig-like_fold"/>
</dbReference>
<dbReference type="InterPro" id="IPR041033">
    <property type="entry name" value="SpaA_PFL_dom_1"/>
</dbReference>
<reference evidence="5 6" key="1">
    <citation type="submission" date="2013-01" db="EMBL/GenBank/DDBJ databases">
        <title>The Genome Sequence of Clostridium colicanis 209318.</title>
        <authorList>
            <consortium name="The Broad Institute Genome Sequencing Platform"/>
            <person name="Earl A."/>
            <person name="Ward D."/>
            <person name="Feldgarden M."/>
            <person name="Gevers D."/>
            <person name="Courvalin P."/>
            <person name="Lambert T."/>
            <person name="Walker B."/>
            <person name="Young S.K."/>
            <person name="Zeng Q."/>
            <person name="Gargeya S."/>
            <person name="Fitzgerald M."/>
            <person name="Haas B."/>
            <person name="Abouelleil A."/>
            <person name="Alvarado L."/>
            <person name="Arachchi H.M."/>
            <person name="Berlin A.M."/>
            <person name="Chapman S.B."/>
            <person name="Dewar J."/>
            <person name="Goldberg J."/>
            <person name="Griggs A."/>
            <person name="Gujja S."/>
            <person name="Hansen M."/>
            <person name="Howarth C."/>
            <person name="Imamovic A."/>
            <person name="Larimer J."/>
            <person name="McCowan C."/>
            <person name="Murphy C."/>
            <person name="Neiman D."/>
            <person name="Pearson M."/>
            <person name="Priest M."/>
            <person name="Roberts A."/>
            <person name="Saif S."/>
            <person name="Shea T."/>
            <person name="Sisk P."/>
            <person name="Sykes S."/>
            <person name="Wortman J."/>
            <person name="Nusbaum C."/>
            <person name="Birren B."/>
        </authorList>
    </citation>
    <scope>NUCLEOTIDE SEQUENCE [LARGE SCALE GENOMIC DNA]</scope>
    <source>
        <strain evidence="5 6">209318</strain>
    </source>
</reference>
<dbReference type="Pfam" id="PF17802">
    <property type="entry name" value="SpaA"/>
    <property type="match status" value="3"/>
</dbReference>
<comment type="similarity">
    <text evidence="1">Belongs to the serine-aspartate repeat-containing protein (SDr) family.</text>
</comment>
<keyword evidence="6" id="KW-1185">Reference proteome</keyword>
<feature type="non-terminal residue" evidence="5">
    <location>
        <position position="218"/>
    </location>
</feature>
<evidence type="ECO:0000256" key="2">
    <source>
        <dbReference type="ARBA" id="ARBA00022525"/>
    </source>
</evidence>
<feature type="non-terminal residue" evidence="5">
    <location>
        <position position="1"/>
    </location>
</feature>
<dbReference type="PANTHER" id="PTHR36108">
    <property type="entry name" value="COLOSSIN-B-RELATED"/>
    <property type="match status" value="1"/>
</dbReference>
<dbReference type="Gene3D" id="2.60.40.10">
    <property type="entry name" value="Immunoglobulins"/>
    <property type="match status" value="3"/>
</dbReference>
<dbReference type="AlphaFoldDB" id="N9XDI5"/>
<dbReference type="HOGENOM" id="CLU_1269232_0_0_9"/>
<keyword evidence="3" id="KW-0732">Signal</keyword>
<feature type="domain" description="SpaA-like prealbumin fold" evidence="4">
    <location>
        <begin position="71"/>
        <end position="148"/>
    </location>
</feature>
<dbReference type="EMBL" id="AGYT01000032">
    <property type="protein sequence ID" value="ENY97742.1"/>
    <property type="molecule type" value="Genomic_DNA"/>
</dbReference>
<dbReference type="SUPFAM" id="SSF49478">
    <property type="entry name" value="Cna protein B-type domain"/>
    <property type="match status" value="3"/>
</dbReference>
<feature type="domain" description="SpaA-like prealbumin fold" evidence="4">
    <location>
        <begin position="9"/>
        <end position="57"/>
    </location>
</feature>
<evidence type="ECO:0000256" key="3">
    <source>
        <dbReference type="ARBA" id="ARBA00022729"/>
    </source>
</evidence>
<protein>
    <recommendedName>
        <fullName evidence="4">SpaA-like prealbumin fold domain-containing protein</fullName>
    </recommendedName>
</protein>
<keyword evidence="2" id="KW-0964">Secreted</keyword>
<feature type="domain" description="SpaA-like prealbumin fold" evidence="4">
    <location>
        <begin position="162"/>
        <end position="218"/>
    </location>
</feature>
<evidence type="ECO:0000313" key="5">
    <source>
        <dbReference type="EMBL" id="ENY97742.1"/>
    </source>
</evidence>
<comment type="caution">
    <text evidence="5">The sequence shown here is derived from an EMBL/GenBank/DDBJ whole genome shotgun (WGS) entry which is preliminary data.</text>
</comment>
<evidence type="ECO:0000259" key="4">
    <source>
        <dbReference type="Pfam" id="PF17802"/>
    </source>
</evidence>
<sequence length="218" mass="23439">VEGPNGYKQVVTTDKDGVATLNNIPWGTYEIKETKAPQGYKLNKEIQTITIGASTVEKQQNITIIDGKELGSLVITKEGPDKEKLAGATFEITGPNDFNKTVVTGKDGTVSVNGLAWGSYEVKEIKAPQGYNLDKTPQTIEINSSNVKSIQNLIFKDSKKTGTLNITKIGNDGAKLSGAEFTVEGPNGYKQIVTTDKAGVATLNNIPWGTYTVRETKA</sequence>
<evidence type="ECO:0000256" key="1">
    <source>
        <dbReference type="ARBA" id="ARBA00007257"/>
    </source>
</evidence>
<dbReference type="PANTHER" id="PTHR36108:SF13">
    <property type="entry name" value="COLOSSIN-B-RELATED"/>
    <property type="match status" value="1"/>
</dbReference>
<accession>N9XDI5</accession>
<proteinExistence type="inferred from homology"/>
<dbReference type="eggNOG" id="COG4932">
    <property type="taxonomic scope" value="Bacteria"/>
</dbReference>
<name>N9XDI5_9CLOT</name>
<dbReference type="RefSeq" id="WP_002599814.1">
    <property type="nucleotide sequence ID" value="NZ_KB850965.1"/>
</dbReference>